<reference evidence="1" key="2">
    <citation type="journal article" date="2007" name="Science">
        <title>Draft genome sequence of the sexually transmitted pathogen Trichomonas vaginalis.</title>
        <authorList>
            <person name="Carlton J.M."/>
            <person name="Hirt R.P."/>
            <person name="Silva J.C."/>
            <person name="Delcher A.L."/>
            <person name="Schatz M."/>
            <person name="Zhao Q."/>
            <person name="Wortman J.R."/>
            <person name="Bidwell S.L."/>
            <person name="Alsmark U.C.M."/>
            <person name="Besteiro S."/>
            <person name="Sicheritz-Ponten T."/>
            <person name="Noel C.J."/>
            <person name="Dacks J.B."/>
            <person name="Foster P.G."/>
            <person name="Simillion C."/>
            <person name="Van de Peer Y."/>
            <person name="Miranda-Saavedra D."/>
            <person name="Barton G.J."/>
            <person name="Westrop G.D."/>
            <person name="Mueller S."/>
            <person name="Dessi D."/>
            <person name="Fiori P.L."/>
            <person name="Ren Q."/>
            <person name="Paulsen I."/>
            <person name="Zhang H."/>
            <person name="Bastida-Corcuera F.D."/>
            <person name="Simoes-Barbosa A."/>
            <person name="Brown M.T."/>
            <person name="Hayes R.D."/>
            <person name="Mukherjee M."/>
            <person name="Okumura C.Y."/>
            <person name="Schneider R."/>
            <person name="Smith A.J."/>
            <person name="Vanacova S."/>
            <person name="Villalvazo M."/>
            <person name="Haas B.J."/>
            <person name="Pertea M."/>
            <person name="Feldblyum T.V."/>
            <person name="Utterback T.R."/>
            <person name="Shu C.L."/>
            <person name="Osoegawa K."/>
            <person name="de Jong P.J."/>
            <person name="Hrdy I."/>
            <person name="Horvathova L."/>
            <person name="Zubacova Z."/>
            <person name="Dolezal P."/>
            <person name="Malik S.B."/>
            <person name="Logsdon J.M. Jr."/>
            <person name="Henze K."/>
            <person name="Gupta A."/>
            <person name="Wang C.C."/>
            <person name="Dunne R.L."/>
            <person name="Upcroft J.A."/>
            <person name="Upcroft P."/>
            <person name="White O."/>
            <person name="Salzberg S.L."/>
            <person name="Tang P."/>
            <person name="Chiu C.-H."/>
            <person name="Lee Y.-S."/>
            <person name="Embley T.M."/>
            <person name="Coombs G.H."/>
            <person name="Mottram J.C."/>
            <person name="Tachezy J."/>
            <person name="Fraser-Liggett C.M."/>
            <person name="Johnson P.J."/>
        </authorList>
    </citation>
    <scope>NUCLEOTIDE SEQUENCE [LARGE SCALE GENOMIC DNA]</scope>
    <source>
        <strain evidence="1">G3</strain>
    </source>
</reference>
<organism evidence="1 2">
    <name type="scientific">Trichomonas vaginalis (strain ATCC PRA-98 / G3)</name>
    <dbReference type="NCBI Taxonomy" id="412133"/>
    <lineage>
        <taxon>Eukaryota</taxon>
        <taxon>Metamonada</taxon>
        <taxon>Parabasalia</taxon>
        <taxon>Trichomonadida</taxon>
        <taxon>Trichomonadidae</taxon>
        <taxon>Trichomonas</taxon>
    </lineage>
</organism>
<keyword evidence="2" id="KW-1185">Reference proteome</keyword>
<name>A2FW19_TRIV3</name>
<protein>
    <submittedName>
        <fullName evidence="1">Uncharacterized protein</fullName>
    </submittedName>
</protein>
<dbReference type="EMBL" id="DS114075">
    <property type="protein sequence ID" value="EAX90890.1"/>
    <property type="molecule type" value="Genomic_DNA"/>
</dbReference>
<dbReference type="KEGG" id="tva:4748583"/>
<dbReference type="AlphaFoldDB" id="A2FW19"/>
<evidence type="ECO:0000313" key="2">
    <source>
        <dbReference type="Proteomes" id="UP000001542"/>
    </source>
</evidence>
<reference evidence="1" key="1">
    <citation type="submission" date="2006-10" db="EMBL/GenBank/DDBJ databases">
        <authorList>
            <person name="Amadeo P."/>
            <person name="Zhao Q."/>
            <person name="Wortman J."/>
            <person name="Fraser-Liggett C."/>
            <person name="Carlton J."/>
        </authorList>
    </citation>
    <scope>NUCLEOTIDE SEQUENCE</scope>
    <source>
        <strain evidence="1">G3</strain>
    </source>
</reference>
<sequence length="71" mass="8242">MRRECNRCGIIPSVIHDSSYRDAVITTAFNIIKKMVFFIHSLRAFNKDHKGLIFTNEKDVPKAQAILEYTQ</sequence>
<evidence type="ECO:0000313" key="1">
    <source>
        <dbReference type="EMBL" id="EAX90890.1"/>
    </source>
</evidence>
<accession>A2FW19</accession>
<dbReference type="InParanoid" id="A2FW19"/>
<dbReference type="VEuPathDB" id="TrichDB:TVAGG3_0623360"/>
<dbReference type="RefSeq" id="XP_001303820.1">
    <property type="nucleotide sequence ID" value="XM_001303819.1"/>
</dbReference>
<gene>
    <name evidence="1" type="ORF">TVAG_376740</name>
</gene>
<proteinExistence type="predicted"/>
<dbReference type="Proteomes" id="UP000001542">
    <property type="component" value="Unassembled WGS sequence"/>
</dbReference>
<dbReference type="VEuPathDB" id="TrichDB:TVAG_376740"/>